<protein>
    <recommendedName>
        <fullName evidence="2">Hyaluronan/mRNA-binding protein domain-containing protein</fullName>
    </recommendedName>
</protein>
<evidence type="ECO:0000313" key="4">
    <source>
        <dbReference type="Proteomes" id="UP000449547"/>
    </source>
</evidence>
<feature type="domain" description="Hyaluronan/mRNA-binding protein" evidence="2">
    <location>
        <begin position="21"/>
        <end position="74"/>
    </location>
</feature>
<evidence type="ECO:0000313" key="3">
    <source>
        <dbReference type="EMBL" id="KAA8900169.1"/>
    </source>
</evidence>
<dbReference type="InterPro" id="IPR006861">
    <property type="entry name" value="HABP4_PAIRBP1-bd"/>
</dbReference>
<dbReference type="AlphaFoldDB" id="A0A642ULG7"/>
<comment type="caution">
    <text evidence="3">The sequence shown here is derived from an EMBL/GenBank/DDBJ whole genome shotgun (WGS) entry which is preliminary data.</text>
</comment>
<dbReference type="Pfam" id="PF04774">
    <property type="entry name" value="HABP4_PAI-RBP1"/>
    <property type="match status" value="1"/>
</dbReference>
<dbReference type="OrthoDB" id="2122308at2759"/>
<organism evidence="3 4">
    <name type="scientific">Diutina rugosa</name>
    <name type="common">Yeast</name>
    <name type="synonym">Candida rugosa</name>
    <dbReference type="NCBI Taxonomy" id="5481"/>
    <lineage>
        <taxon>Eukaryota</taxon>
        <taxon>Fungi</taxon>
        <taxon>Dikarya</taxon>
        <taxon>Ascomycota</taxon>
        <taxon>Saccharomycotina</taxon>
        <taxon>Pichiomycetes</taxon>
        <taxon>Debaryomycetaceae</taxon>
        <taxon>Diutina</taxon>
    </lineage>
</organism>
<dbReference type="VEuPathDB" id="FungiDB:DIURU_003985"/>
<feature type="compositionally biased region" description="Basic and acidic residues" evidence="1">
    <location>
        <begin position="23"/>
        <end position="36"/>
    </location>
</feature>
<sequence>MTRTNKWTVHEKASEPKWFTKSGHGDTDPTKIKKDGAGNFNWGRPGDELDDADYAKVNRIGRRNSNHESNMERMNALEDACEREIAL</sequence>
<dbReference type="EMBL" id="SWFT01000116">
    <property type="protein sequence ID" value="KAA8900169.1"/>
    <property type="molecule type" value="Genomic_DNA"/>
</dbReference>
<proteinExistence type="predicted"/>
<accession>A0A642ULG7</accession>
<dbReference type="Proteomes" id="UP000449547">
    <property type="component" value="Unassembled WGS sequence"/>
</dbReference>
<dbReference type="OMA" id="KWTVHES"/>
<evidence type="ECO:0000259" key="2">
    <source>
        <dbReference type="Pfam" id="PF04774"/>
    </source>
</evidence>
<feature type="region of interest" description="Disordered" evidence="1">
    <location>
        <begin position="1"/>
        <end position="44"/>
    </location>
</feature>
<reference evidence="3 4" key="1">
    <citation type="submission" date="2019-07" db="EMBL/GenBank/DDBJ databases">
        <title>Genome assembly of two rare yeast pathogens: Diutina rugosa and Trichomonascus ciferrii.</title>
        <authorList>
            <person name="Mixao V."/>
            <person name="Saus E."/>
            <person name="Hansen A."/>
            <person name="Lass-Flor C."/>
            <person name="Gabaldon T."/>
        </authorList>
    </citation>
    <scope>NUCLEOTIDE SEQUENCE [LARGE SCALE GENOMIC DNA]</scope>
    <source>
        <strain evidence="3 4">CBS 613</strain>
    </source>
</reference>
<evidence type="ECO:0000256" key="1">
    <source>
        <dbReference type="SAM" id="MobiDB-lite"/>
    </source>
</evidence>
<gene>
    <name evidence="3" type="ORF">DIURU_003985</name>
</gene>
<dbReference type="RefSeq" id="XP_034011308.1">
    <property type="nucleotide sequence ID" value="XM_034156807.1"/>
</dbReference>
<dbReference type="GeneID" id="54782636"/>
<keyword evidence="4" id="KW-1185">Reference proteome</keyword>
<name>A0A642ULG7_DIURU</name>